<evidence type="ECO:0000313" key="3">
    <source>
        <dbReference type="Proteomes" id="UP000006327"/>
    </source>
</evidence>
<sequence length="40" mass="4624">MVVFSDVFFVLCDMFHLFLVMPLLAICFLCTYAQRGTAYP</sequence>
<comment type="caution">
    <text evidence="2">The sequence shown here is derived from an EMBL/GenBank/DDBJ whole genome shotgun (WGS) entry which is preliminary data.</text>
</comment>
<feature type="transmembrane region" description="Helical" evidence="1">
    <location>
        <begin position="14"/>
        <end position="33"/>
    </location>
</feature>
<accession>K6Z8C5</accession>
<keyword evidence="1" id="KW-0472">Membrane</keyword>
<evidence type="ECO:0000256" key="1">
    <source>
        <dbReference type="SAM" id="Phobius"/>
    </source>
</evidence>
<reference evidence="2 3" key="1">
    <citation type="journal article" date="2017" name="Antonie Van Leeuwenhoek">
        <title>Rhizobium rhizosphaerae sp. nov., a novel species isolated from rice rhizosphere.</title>
        <authorList>
            <person name="Zhao J.J."/>
            <person name="Zhang J."/>
            <person name="Zhang R.J."/>
            <person name="Zhang C.W."/>
            <person name="Yin H.Q."/>
            <person name="Zhang X.X."/>
        </authorList>
    </citation>
    <scope>NUCLEOTIDE SEQUENCE [LARGE SCALE GENOMIC DNA]</scope>
    <source>
        <strain evidence="2 3">BSs20135</strain>
    </source>
</reference>
<dbReference type="Proteomes" id="UP000006327">
    <property type="component" value="Unassembled WGS sequence"/>
</dbReference>
<keyword evidence="1" id="KW-1133">Transmembrane helix</keyword>
<protein>
    <submittedName>
        <fullName evidence="2">Uncharacterized protein</fullName>
    </submittedName>
</protein>
<evidence type="ECO:0000313" key="2">
    <source>
        <dbReference type="EMBL" id="GAC19705.1"/>
    </source>
</evidence>
<organism evidence="2 3">
    <name type="scientific">Paraglaciecola arctica BSs20135</name>
    <dbReference type="NCBI Taxonomy" id="493475"/>
    <lineage>
        <taxon>Bacteria</taxon>
        <taxon>Pseudomonadati</taxon>
        <taxon>Pseudomonadota</taxon>
        <taxon>Gammaproteobacteria</taxon>
        <taxon>Alteromonadales</taxon>
        <taxon>Alteromonadaceae</taxon>
        <taxon>Paraglaciecola</taxon>
    </lineage>
</organism>
<proteinExistence type="predicted"/>
<dbReference type="AlphaFoldDB" id="K6Z8C5"/>
<keyword evidence="3" id="KW-1185">Reference proteome</keyword>
<name>K6Z8C5_9ALTE</name>
<gene>
    <name evidence="2" type="ORF">GARC_2740</name>
</gene>
<keyword evidence="1" id="KW-0812">Transmembrane</keyword>
<dbReference type="EMBL" id="BAEO01000037">
    <property type="protein sequence ID" value="GAC19705.1"/>
    <property type="molecule type" value="Genomic_DNA"/>
</dbReference>